<organism evidence="2 3">
    <name type="scientific">Moraxella porci DSM 25326</name>
    <dbReference type="NCBI Taxonomy" id="573983"/>
    <lineage>
        <taxon>Bacteria</taxon>
        <taxon>Pseudomonadati</taxon>
        <taxon>Pseudomonadota</taxon>
        <taxon>Gammaproteobacteria</taxon>
        <taxon>Moraxellales</taxon>
        <taxon>Moraxellaceae</taxon>
        <taxon>Moraxella</taxon>
    </lineage>
</organism>
<gene>
    <name evidence="2" type="ORF">B0681_07340</name>
</gene>
<evidence type="ECO:0008006" key="4">
    <source>
        <dbReference type="Google" id="ProtNLM"/>
    </source>
</evidence>
<keyword evidence="3" id="KW-1185">Reference proteome</keyword>
<feature type="compositionally biased region" description="Low complexity" evidence="1">
    <location>
        <begin position="260"/>
        <end position="310"/>
    </location>
</feature>
<dbReference type="STRING" id="573983.B0681_07340"/>
<dbReference type="AlphaFoldDB" id="A0A1T0CPY1"/>
<protein>
    <recommendedName>
        <fullName evidence="4">SPOR domain-containing protein</fullName>
    </recommendedName>
</protein>
<dbReference type="RefSeq" id="WP_078318177.1">
    <property type="nucleotide sequence ID" value="NZ_MUYV01000010.1"/>
</dbReference>
<feature type="compositionally biased region" description="Polar residues" evidence="1">
    <location>
        <begin position="234"/>
        <end position="244"/>
    </location>
</feature>
<evidence type="ECO:0000256" key="1">
    <source>
        <dbReference type="SAM" id="MobiDB-lite"/>
    </source>
</evidence>
<name>A0A1T0CPY1_9GAMM</name>
<comment type="caution">
    <text evidence="2">The sequence shown here is derived from an EMBL/GenBank/DDBJ whole genome shotgun (WGS) entry which is preliminary data.</text>
</comment>
<feature type="region of interest" description="Disordered" evidence="1">
    <location>
        <begin position="224"/>
        <end position="310"/>
    </location>
</feature>
<dbReference type="InterPro" id="IPR036680">
    <property type="entry name" value="SPOR-like_sf"/>
</dbReference>
<reference evidence="2 3" key="1">
    <citation type="submission" date="2017-02" db="EMBL/GenBank/DDBJ databases">
        <title>Draft genome sequence of Moraxella porci CCUG 54912T type strain.</title>
        <authorList>
            <person name="Salva-Serra F."/>
            <person name="Engstrom-Jakobsson H."/>
            <person name="Thorell K."/>
            <person name="Jaen-Luchoro D."/>
            <person name="Gonzales-Siles L."/>
            <person name="Karlsson R."/>
            <person name="Yazdan S."/>
            <person name="Boulund F."/>
            <person name="Johnning A."/>
            <person name="Engstrand L."/>
            <person name="Kristiansson E."/>
            <person name="Moore E."/>
        </authorList>
    </citation>
    <scope>NUCLEOTIDE SEQUENCE [LARGE SCALE GENOMIC DNA]</scope>
    <source>
        <strain evidence="2 3">CCUG 54912</strain>
    </source>
</reference>
<dbReference type="Gene3D" id="3.30.70.1070">
    <property type="entry name" value="Sporulation related repeat"/>
    <property type="match status" value="1"/>
</dbReference>
<accession>A0A1T0CPY1</accession>
<evidence type="ECO:0000313" key="2">
    <source>
        <dbReference type="EMBL" id="OOS24406.1"/>
    </source>
</evidence>
<dbReference type="GO" id="GO:0042834">
    <property type="term" value="F:peptidoglycan binding"/>
    <property type="evidence" value="ECO:0007669"/>
    <property type="project" value="InterPro"/>
</dbReference>
<sequence length="310" mass="33891">MSHDSAMSEKYYRRQAMYWLMAAAVVAALWLIIWLTSAAPSIIKAKQADEVQSSDLALPATISDLNELKNEVKPMDNSVLVRDLRSYPPEFKDKIYFNGISGSYAIQLMDVAENEVIVDYLNGRSDRDQFAYFRYTDDNDKQRYVLTYGKFASSAEAEAGLAQVNFGLPSSITPKTAKVSEFLSVIDSYELGQNVVDLASSQPRRVRLQATRTEIPVRAATKADEELARASQERAVQTQISEQVQPVAPADTAPADHPRQPAQPSQAAPSDLPMAPTARPEPAAPKPAAEAPKAEPAQPKPAAETPAAPE</sequence>
<proteinExistence type="predicted"/>
<dbReference type="EMBL" id="MUYV01000010">
    <property type="protein sequence ID" value="OOS24406.1"/>
    <property type="molecule type" value="Genomic_DNA"/>
</dbReference>
<evidence type="ECO:0000313" key="3">
    <source>
        <dbReference type="Proteomes" id="UP000190683"/>
    </source>
</evidence>
<dbReference type="Proteomes" id="UP000190683">
    <property type="component" value="Unassembled WGS sequence"/>
</dbReference>